<evidence type="ECO:0000313" key="1">
    <source>
        <dbReference type="EMBL" id="KGF25630.1"/>
    </source>
</evidence>
<dbReference type="Proteomes" id="UP000029533">
    <property type="component" value="Unassembled WGS sequence"/>
</dbReference>
<comment type="caution">
    <text evidence="1">The sequence shown here is derived from an EMBL/GenBank/DDBJ whole genome shotgun (WGS) entry which is preliminary data.</text>
</comment>
<dbReference type="Pfam" id="PF13715">
    <property type="entry name" value="CarbopepD_reg_2"/>
    <property type="match status" value="1"/>
</dbReference>
<organism evidence="1 2">
    <name type="scientific">Prevotella histicola JCM 15637 = DNF00424</name>
    <dbReference type="NCBI Taxonomy" id="1236504"/>
    <lineage>
        <taxon>Bacteria</taxon>
        <taxon>Pseudomonadati</taxon>
        <taxon>Bacteroidota</taxon>
        <taxon>Bacteroidia</taxon>
        <taxon>Bacteroidales</taxon>
        <taxon>Prevotellaceae</taxon>
        <taxon>Prevotella</taxon>
    </lineage>
</organism>
<evidence type="ECO:0000313" key="2">
    <source>
        <dbReference type="Proteomes" id="UP000029533"/>
    </source>
</evidence>
<proteinExistence type="predicted"/>
<dbReference type="EMBL" id="JRNJ01000077">
    <property type="protein sequence ID" value="KGF25630.1"/>
    <property type="molecule type" value="Genomic_DNA"/>
</dbReference>
<dbReference type="RefSeq" id="WP_036870501.1">
    <property type="nucleotide sequence ID" value="NZ_JRNJ01000077.1"/>
</dbReference>
<dbReference type="SUPFAM" id="SSF49464">
    <property type="entry name" value="Carboxypeptidase regulatory domain-like"/>
    <property type="match status" value="1"/>
</dbReference>
<dbReference type="AlphaFoldDB" id="A0AAW3FEZ3"/>
<protein>
    <submittedName>
        <fullName evidence="1">Membrane receptor RagA</fullName>
    </submittedName>
</protein>
<keyword evidence="1" id="KW-0675">Receptor</keyword>
<accession>A0AAW3FEZ3</accession>
<reference evidence="1 2" key="1">
    <citation type="submission" date="2014-07" db="EMBL/GenBank/DDBJ databases">
        <authorList>
            <person name="McCorrison J."/>
            <person name="Sanka R."/>
            <person name="Torralba M."/>
            <person name="Gillis M."/>
            <person name="Haft D.H."/>
            <person name="Methe B."/>
            <person name="Sutton G."/>
            <person name="Nelson K.E."/>
        </authorList>
    </citation>
    <scope>NUCLEOTIDE SEQUENCE [LARGE SCALE GENOMIC DNA]</scope>
    <source>
        <strain evidence="1 2">DNF00424</strain>
    </source>
</reference>
<gene>
    <name evidence="1" type="ORF">HMPREF2132_09060</name>
</gene>
<name>A0AAW3FEZ3_9BACT</name>
<dbReference type="Gene3D" id="2.60.40.1120">
    <property type="entry name" value="Carboxypeptidase-like, regulatory domain"/>
    <property type="match status" value="1"/>
</dbReference>
<dbReference type="InterPro" id="IPR008969">
    <property type="entry name" value="CarboxyPept-like_regulatory"/>
</dbReference>
<sequence>MVKGKSTCKLLKDIRQQIADANGISYQPKECHYEGDCAGTCPACEEEIRYLERELKARKGNGFGMKVAGIAAGICATVMPMTAAAQAVKSDSTANPPVQTTKKAPIKVVDLSDSCASPVIVRGMVIDSEDNKPLVGASILIDGTTKETVTNVDGQFALKVPSDTSLVISSIEYNSKKVRVSSLLRSDNNVIMLKKLVLKGLFAVVTVNAASDTGRDRSASNIDDVYGHMTYKPKSHMEKNKKKCK</sequence>